<feature type="binding site" evidence="10">
    <location>
        <position position="131"/>
    </location>
    <ligand>
        <name>substrate</name>
    </ligand>
</feature>
<evidence type="ECO:0000256" key="5">
    <source>
        <dbReference type="ARBA" id="ARBA00022723"/>
    </source>
</evidence>
<dbReference type="Gene3D" id="3.60.21.10">
    <property type="match status" value="1"/>
</dbReference>
<feature type="binding site" evidence="10">
    <location>
        <position position="123"/>
    </location>
    <ligand>
        <name>Mn(2+)</name>
        <dbReference type="ChEBI" id="CHEBI:29035"/>
        <label>2</label>
    </ligand>
</feature>
<dbReference type="EMBL" id="CACVAY010000139">
    <property type="protein sequence ID" value="CAA6826931.1"/>
    <property type="molecule type" value="Genomic_DNA"/>
</dbReference>
<dbReference type="GO" id="GO:0005737">
    <property type="term" value="C:cytoplasm"/>
    <property type="evidence" value="ECO:0007669"/>
    <property type="project" value="InterPro"/>
</dbReference>
<feature type="binding site" evidence="10">
    <location>
        <position position="169"/>
    </location>
    <ligand>
        <name>substrate</name>
    </ligand>
</feature>
<comment type="pathway">
    <text evidence="10">Glycolipid biosynthesis; lipid IV(A) biosynthesis; lipid IV(A) from (3R)-3-hydroxytetradecanoyl-[acyl-carrier-protein] and UDP-N-acetyl-alpha-D-glucosamine: step 4/6.</text>
</comment>
<dbReference type="InterPro" id="IPR010138">
    <property type="entry name" value="UDP-diacylglucosamine_Hdrlase"/>
</dbReference>
<protein>
    <recommendedName>
        <fullName evidence="10">UDP-2,3-diacylglucosamine hydrolase</fullName>
        <ecNumber evidence="10">3.6.1.54</ecNumber>
    </recommendedName>
    <alternativeName>
        <fullName evidence="10">UDP-2,3-diacylglucosamine diphosphatase</fullName>
    </alternativeName>
</protein>
<proteinExistence type="inferred from homology"/>
<feature type="binding site" evidence="10">
    <location>
        <position position="173"/>
    </location>
    <ligand>
        <name>substrate</name>
    </ligand>
</feature>
<evidence type="ECO:0000313" key="12">
    <source>
        <dbReference type="EMBL" id="CAA6826931.1"/>
    </source>
</evidence>
<feature type="binding site" evidence="10">
    <location>
        <position position="46"/>
    </location>
    <ligand>
        <name>Mn(2+)</name>
        <dbReference type="ChEBI" id="CHEBI:29035"/>
        <label>1</label>
    </ligand>
</feature>
<accession>A0A6S6TWI6</accession>
<keyword evidence="3 10" id="KW-0997">Cell inner membrane</keyword>
<evidence type="ECO:0000259" key="11">
    <source>
        <dbReference type="Pfam" id="PF00149"/>
    </source>
</evidence>
<reference evidence="12" key="1">
    <citation type="submission" date="2020-01" db="EMBL/GenBank/DDBJ databases">
        <authorList>
            <person name="Meier V. D."/>
            <person name="Meier V D."/>
        </authorList>
    </citation>
    <scope>NUCLEOTIDE SEQUENCE</scope>
    <source>
        <strain evidence="12">HLG_WM_MAG_07</strain>
    </source>
</reference>
<dbReference type="NCBIfam" id="NF003743">
    <property type="entry name" value="PRK05340.1"/>
    <property type="match status" value="1"/>
</dbReference>
<dbReference type="PANTHER" id="PTHR34990:SF1">
    <property type="entry name" value="UDP-2,3-DIACYLGLUCOSAMINE HYDROLASE"/>
    <property type="match status" value="1"/>
</dbReference>
<dbReference type="GO" id="GO:0008758">
    <property type="term" value="F:UDP-2,3-diacylglucosamine hydrolase activity"/>
    <property type="evidence" value="ECO:0007669"/>
    <property type="project" value="UniProtKB-UniRule"/>
</dbReference>
<keyword evidence="4 10" id="KW-0441">Lipid A biosynthesis</keyword>
<dbReference type="PANTHER" id="PTHR34990">
    <property type="entry name" value="UDP-2,3-DIACYLGLUCOSAMINE HYDROLASE-RELATED"/>
    <property type="match status" value="1"/>
</dbReference>
<dbReference type="AlphaFoldDB" id="A0A6S6TWI6"/>
<dbReference type="InterPro" id="IPR029052">
    <property type="entry name" value="Metallo-depent_PP-like"/>
</dbReference>
<organism evidence="12">
    <name type="scientific">uncultured Thiotrichaceae bacterium</name>
    <dbReference type="NCBI Taxonomy" id="298394"/>
    <lineage>
        <taxon>Bacteria</taxon>
        <taxon>Pseudomonadati</taxon>
        <taxon>Pseudomonadota</taxon>
        <taxon>Gammaproteobacteria</taxon>
        <taxon>Thiotrichales</taxon>
        <taxon>Thiotrichaceae</taxon>
        <taxon>environmental samples</taxon>
    </lineage>
</organism>
<evidence type="ECO:0000256" key="2">
    <source>
        <dbReference type="ARBA" id="ARBA00022516"/>
    </source>
</evidence>
<dbReference type="HAMAP" id="MF_00575">
    <property type="entry name" value="LpxH"/>
    <property type="match status" value="1"/>
</dbReference>
<gene>
    <name evidence="10" type="primary">lpxH</name>
    <name evidence="12" type="ORF">HELGO_WM8324</name>
</gene>
<keyword evidence="6 10" id="KW-0378">Hydrolase</keyword>
<evidence type="ECO:0000256" key="1">
    <source>
        <dbReference type="ARBA" id="ARBA00022475"/>
    </source>
</evidence>
<keyword evidence="2 10" id="KW-0444">Lipid biosynthesis</keyword>
<feature type="binding site" evidence="10">
    <location>
        <position position="88"/>
    </location>
    <ligand>
        <name>Mn(2+)</name>
        <dbReference type="ChEBI" id="CHEBI:29035"/>
        <label>2</label>
    </ligand>
</feature>
<evidence type="ECO:0000256" key="7">
    <source>
        <dbReference type="ARBA" id="ARBA00023098"/>
    </source>
</evidence>
<dbReference type="GO" id="GO:0019897">
    <property type="term" value="C:extrinsic component of plasma membrane"/>
    <property type="evidence" value="ECO:0007669"/>
    <property type="project" value="UniProtKB-UniRule"/>
</dbReference>
<dbReference type="SUPFAM" id="SSF56300">
    <property type="entry name" value="Metallo-dependent phosphatases"/>
    <property type="match status" value="1"/>
</dbReference>
<feature type="binding site" evidence="10">
    <location>
        <begin position="88"/>
        <end position="89"/>
    </location>
    <ligand>
        <name>substrate</name>
    </ligand>
</feature>
<dbReference type="CDD" id="cd07398">
    <property type="entry name" value="MPP_YbbF-LpxH"/>
    <property type="match status" value="1"/>
</dbReference>
<evidence type="ECO:0000256" key="8">
    <source>
        <dbReference type="ARBA" id="ARBA00023136"/>
    </source>
</evidence>
<keyword evidence="1 10" id="KW-1003">Cell membrane</keyword>
<evidence type="ECO:0000256" key="4">
    <source>
        <dbReference type="ARBA" id="ARBA00022556"/>
    </source>
</evidence>
<dbReference type="GO" id="GO:0030145">
    <property type="term" value="F:manganese ion binding"/>
    <property type="evidence" value="ECO:0007669"/>
    <property type="project" value="UniProtKB-UniRule"/>
</dbReference>
<comment type="similarity">
    <text evidence="10">Belongs to the LpxH family.</text>
</comment>
<feature type="binding site" evidence="10">
    <location>
        <position position="14"/>
    </location>
    <ligand>
        <name>Mn(2+)</name>
        <dbReference type="ChEBI" id="CHEBI:29035"/>
        <label>1</label>
    </ligand>
</feature>
<feature type="binding site" evidence="10">
    <location>
        <position position="206"/>
    </location>
    <ligand>
        <name>Mn(2+)</name>
        <dbReference type="ChEBI" id="CHEBI:29035"/>
        <label>1</label>
    </ligand>
</feature>
<dbReference type="NCBIfam" id="TIGR01854">
    <property type="entry name" value="lipid_A_lpxH"/>
    <property type="match status" value="1"/>
</dbReference>
<evidence type="ECO:0000256" key="3">
    <source>
        <dbReference type="ARBA" id="ARBA00022519"/>
    </source>
</evidence>
<comment type="cofactor">
    <cofactor evidence="10">
        <name>Mn(2+)</name>
        <dbReference type="ChEBI" id="CHEBI:29035"/>
    </cofactor>
    <text evidence="10">Binds 2 Mn(2+) ions per subunit in a binuclear metal center.</text>
</comment>
<feature type="binding site" evidence="10">
    <location>
        <position position="12"/>
    </location>
    <ligand>
        <name>Mn(2+)</name>
        <dbReference type="ChEBI" id="CHEBI:29035"/>
        <label>1</label>
    </ligand>
</feature>
<feature type="binding site" evidence="10">
    <location>
        <position position="176"/>
    </location>
    <ligand>
        <name>substrate</name>
    </ligand>
</feature>
<dbReference type="GO" id="GO:0009245">
    <property type="term" value="P:lipid A biosynthetic process"/>
    <property type="evidence" value="ECO:0007669"/>
    <property type="project" value="UniProtKB-UniRule"/>
</dbReference>
<comment type="subcellular location">
    <subcellularLocation>
        <location evidence="10">Cell inner membrane</location>
        <topology evidence="10">Peripheral membrane protein</topology>
        <orientation evidence="10">Cytoplasmic side</orientation>
    </subcellularLocation>
</comment>
<comment type="function">
    <text evidence="10">Hydrolyzes the pyrophosphate bond of UDP-2,3-diacylglucosamine to yield 2,3-diacylglucosamine 1-phosphate (lipid X) and UMP by catalyzing the attack of water at the alpha-P atom. Involved in the biosynthesis of lipid A, a phosphorylated glycolipid that anchors the lipopolysaccharide to the outer membrane of the cell.</text>
</comment>
<evidence type="ECO:0000256" key="10">
    <source>
        <dbReference type="HAMAP-Rule" id="MF_00575"/>
    </source>
</evidence>
<name>A0A6S6TWI6_9GAMM</name>
<evidence type="ECO:0000256" key="9">
    <source>
        <dbReference type="ARBA" id="ARBA00023211"/>
    </source>
</evidence>
<feature type="domain" description="Calcineurin-like phosphoesterase" evidence="11">
    <location>
        <begin position="6"/>
        <end position="208"/>
    </location>
</feature>
<feature type="binding site" evidence="10">
    <location>
        <position position="46"/>
    </location>
    <ligand>
        <name>Mn(2+)</name>
        <dbReference type="ChEBI" id="CHEBI:29035"/>
        <label>2</label>
    </ligand>
</feature>
<dbReference type="UniPathway" id="UPA00359">
    <property type="reaction ID" value="UER00480"/>
</dbReference>
<evidence type="ECO:0000256" key="6">
    <source>
        <dbReference type="ARBA" id="ARBA00022801"/>
    </source>
</evidence>
<feature type="binding site" evidence="10">
    <location>
        <position position="204"/>
    </location>
    <ligand>
        <name>substrate</name>
    </ligand>
</feature>
<dbReference type="InterPro" id="IPR043461">
    <property type="entry name" value="LpxH-like"/>
</dbReference>
<keyword evidence="7 10" id="KW-0443">Lipid metabolism</keyword>
<feature type="binding site" evidence="10">
    <location>
        <position position="204"/>
    </location>
    <ligand>
        <name>Mn(2+)</name>
        <dbReference type="ChEBI" id="CHEBI:29035"/>
        <label>2</label>
    </ligand>
</feature>
<comment type="catalytic activity">
    <reaction evidence="10">
        <text>UDP-2-N,3-O-bis[(3R)-3-hydroxytetradecanoyl]-alpha-D-glucosamine + H2O = 2-N,3-O-bis[(3R)-3-hydroxytetradecanoyl]-alpha-D-glucosaminyl 1-phosphate + UMP + 2 H(+)</text>
        <dbReference type="Rhea" id="RHEA:25213"/>
        <dbReference type="ChEBI" id="CHEBI:15377"/>
        <dbReference type="ChEBI" id="CHEBI:15378"/>
        <dbReference type="ChEBI" id="CHEBI:57865"/>
        <dbReference type="ChEBI" id="CHEBI:57957"/>
        <dbReference type="ChEBI" id="CHEBI:78847"/>
        <dbReference type="EC" id="3.6.1.54"/>
    </reaction>
</comment>
<dbReference type="InterPro" id="IPR004843">
    <property type="entry name" value="Calcineurin-like_PHP"/>
</dbReference>
<sequence>MTQPSPIWFISDLHLDISRPAVTLQFLQLLKNLEESNTQSLYILGDLFEFWIGDDVLDHSLGKPFIPIVDALRSLTDSGCEIFFIHGNRDFILGELFSERTSIQMLPEHHIIDLYGEPVLIMHGDTLCTDDHQYQTFRAMSRTAQWQEQLLSLGVPERIKQAIAMREESTKTTREQSDEILDVNQSAVEAVMLEYGVKRLIHGHTHRPAVHEFELESGQPMQRIVLGDWYDQQSHLKYDSGGFELLANNVTQTYRF</sequence>
<keyword evidence="5 10" id="KW-0479">Metal-binding</keyword>
<dbReference type="Pfam" id="PF00149">
    <property type="entry name" value="Metallophos"/>
    <property type="match status" value="1"/>
</dbReference>
<dbReference type="EC" id="3.6.1.54" evidence="10"/>
<keyword evidence="8 10" id="KW-0472">Membrane</keyword>
<keyword evidence="9 10" id="KW-0464">Manganese</keyword>